<proteinExistence type="predicted"/>
<dbReference type="PROSITE" id="PS00636">
    <property type="entry name" value="DNAJ_1"/>
    <property type="match status" value="1"/>
</dbReference>
<evidence type="ECO:0000313" key="4">
    <source>
        <dbReference type="Proteomes" id="UP001497525"/>
    </source>
</evidence>
<dbReference type="GO" id="GO:0051082">
    <property type="term" value="F:unfolded protein binding"/>
    <property type="evidence" value="ECO:0007669"/>
    <property type="project" value="InterPro"/>
</dbReference>
<evidence type="ECO:0000313" key="3">
    <source>
        <dbReference type="EMBL" id="CAL5136859.1"/>
    </source>
</evidence>
<dbReference type="Gene3D" id="1.10.287.110">
    <property type="entry name" value="DnaJ domain"/>
    <property type="match status" value="1"/>
</dbReference>
<evidence type="ECO:0000259" key="2">
    <source>
        <dbReference type="PROSITE" id="PS50076"/>
    </source>
</evidence>
<sequence length="281" mass="30772">MDDPDYYAVLGLQRNSSAEDVKKAYRRLALRWHPDKNPNNKEEAERRFKLIAEAYDVLSDESRRRIYDQYGKAGLVNGVPHADNGYGGEFDYFSVFTPFQFHFRDPMDIFREVFGGSGFESLFGPSLFMGMDGSVAPGRTHRSASHRVANRQSGSPYHCASQATRCGHVHGHAQPSELAIPSEHFGGGIFDAFFGNSALDSFFGTPGFSNSVSSSSTSMFGSFGGGPGFRSVSTSSRTVNGKTVRVTKVVENGQETITEEIDGRVTTRTTRPHGSGALQAR</sequence>
<dbReference type="SMART" id="SM00271">
    <property type="entry name" value="DnaJ"/>
    <property type="match status" value="1"/>
</dbReference>
<dbReference type="EMBL" id="CAXLJL010000356">
    <property type="protein sequence ID" value="CAL5136859.1"/>
    <property type="molecule type" value="Genomic_DNA"/>
</dbReference>
<keyword evidence="1" id="KW-0143">Chaperone</keyword>
<name>A0AAV2TKS0_CALDB</name>
<dbReference type="Proteomes" id="UP001497525">
    <property type="component" value="Unassembled WGS sequence"/>
</dbReference>
<dbReference type="Pfam" id="PF00226">
    <property type="entry name" value="DnaJ"/>
    <property type="match status" value="1"/>
</dbReference>
<dbReference type="PRINTS" id="PR00625">
    <property type="entry name" value="JDOMAIN"/>
</dbReference>
<dbReference type="InterPro" id="IPR001623">
    <property type="entry name" value="DnaJ_domain"/>
</dbReference>
<dbReference type="PANTHER" id="PTHR45168:SF3">
    <property type="entry name" value="DNAJ HEAT SHOCK PROTEIN FAMILY (HSP40) MEMBER B2"/>
    <property type="match status" value="1"/>
</dbReference>
<organism evidence="3 4">
    <name type="scientific">Calicophoron daubneyi</name>
    <name type="common">Rumen fluke</name>
    <name type="synonym">Paramphistomum daubneyi</name>
    <dbReference type="NCBI Taxonomy" id="300641"/>
    <lineage>
        <taxon>Eukaryota</taxon>
        <taxon>Metazoa</taxon>
        <taxon>Spiralia</taxon>
        <taxon>Lophotrochozoa</taxon>
        <taxon>Platyhelminthes</taxon>
        <taxon>Trematoda</taxon>
        <taxon>Digenea</taxon>
        <taxon>Plagiorchiida</taxon>
        <taxon>Pronocephalata</taxon>
        <taxon>Paramphistomoidea</taxon>
        <taxon>Paramphistomidae</taxon>
        <taxon>Calicophoron</taxon>
    </lineage>
</organism>
<accession>A0AAV2TKS0</accession>
<feature type="domain" description="J" evidence="2">
    <location>
        <begin position="5"/>
        <end position="71"/>
    </location>
</feature>
<dbReference type="PROSITE" id="PS50076">
    <property type="entry name" value="DNAJ_2"/>
    <property type="match status" value="1"/>
</dbReference>
<dbReference type="InterPro" id="IPR036869">
    <property type="entry name" value="J_dom_sf"/>
</dbReference>
<protein>
    <recommendedName>
        <fullName evidence="2">J domain-containing protein</fullName>
    </recommendedName>
</protein>
<dbReference type="InterPro" id="IPR043183">
    <property type="entry name" value="DNJB2/6-like"/>
</dbReference>
<gene>
    <name evidence="3" type="ORF">CDAUBV1_LOCUS11155</name>
</gene>
<dbReference type="AlphaFoldDB" id="A0AAV2TKS0"/>
<dbReference type="InterPro" id="IPR018253">
    <property type="entry name" value="DnaJ_domain_CS"/>
</dbReference>
<dbReference type="CDD" id="cd06257">
    <property type="entry name" value="DnaJ"/>
    <property type="match status" value="1"/>
</dbReference>
<reference evidence="3" key="1">
    <citation type="submission" date="2024-06" db="EMBL/GenBank/DDBJ databases">
        <authorList>
            <person name="Liu X."/>
            <person name="Lenzi L."/>
            <person name="Haldenby T S."/>
            <person name="Uol C."/>
        </authorList>
    </citation>
    <scope>NUCLEOTIDE SEQUENCE</scope>
</reference>
<comment type="caution">
    <text evidence="3">The sequence shown here is derived from an EMBL/GenBank/DDBJ whole genome shotgun (WGS) entry which is preliminary data.</text>
</comment>
<dbReference type="PANTHER" id="PTHR45168">
    <property type="entry name" value="DNAJ HOMOLOG SUBFAMILY B MEMBER 2"/>
    <property type="match status" value="1"/>
</dbReference>
<dbReference type="SUPFAM" id="SSF46565">
    <property type="entry name" value="Chaperone J-domain"/>
    <property type="match status" value="1"/>
</dbReference>
<dbReference type="GO" id="GO:0030544">
    <property type="term" value="F:Hsp70 protein binding"/>
    <property type="evidence" value="ECO:0007669"/>
    <property type="project" value="InterPro"/>
</dbReference>
<evidence type="ECO:0000256" key="1">
    <source>
        <dbReference type="ARBA" id="ARBA00023186"/>
    </source>
</evidence>